<name>A0AAE0L3E9_9CHLO</name>
<dbReference type="AlphaFoldDB" id="A0AAE0L3E9"/>
<reference evidence="2 3" key="1">
    <citation type="journal article" date="2015" name="Genome Biol. Evol.">
        <title>Comparative Genomics of a Bacterivorous Green Alga Reveals Evolutionary Causalities and Consequences of Phago-Mixotrophic Mode of Nutrition.</title>
        <authorList>
            <person name="Burns J.A."/>
            <person name="Paasch A."/>
            <person name="Narechania A."/>
            <person name="Kim E."/>
        </authorList>
    </citation>
    <scope>NUCLEOTIDE SEQUENCE [LARGE SCALE GENOMIC DNA]</scope>
    <source>
        <strain evidence="2 3">PLY_AMNH</strain>
    </source>
</reference>
<accession>A0AAE0L3E9</accession>
<gene>
    <name evidence="2" type="ORF">CYMTET_21253</name>
</gene>
<dbReference type="Pfam" id="PF01549">
    <property type="entry name" value="ShK"/>
    <property type="match status" value="1"/>
</dbReference>
<protein>
    <recommendedName>
        <fullName evidence="1">ShKT domain-containing protein</fullName>
    </recommendedName>
</protein>
<comment type="caution">
    <text evidence="2">The sequence shown here is derived from an EMBL/GenBank/DDBJ whole genome shotgun (WGS) entry which is preliminary data.</text>
</comment>
<dbReference type="EMBL" id="LGRX02010454">
    <property type="protein sequence ID" value="KAK3270349.1"/>
    <property type="molecule type" value="Genomic_DNA"/>
</dbReference>
<organism evidence="2 3">
    <name type="scientific">Cymbomonas tetramitiformis</name>
    <dbReference type="NCBI Taxonomy" id="36881"/>
    <lineage>
        <taxon>Eukaryota</taxon>
        <taxon>Viridiplantae</taxon>
        <taxon>Chlorophyta</taxon>
        <taxon>Pyramimonadophyceae</taxon>
        <taxon>Pyramimonadales</taxon>
        <taxon>Pyramimonadaceae</taxon>
        <taxon>Cymbomonas</taxon>
    </lineage>
</organism>
<dbReference type="Proteomes" id="UP001190700">
    <property type="component" value="Unassembled WGS sequence"/>
</dbReference>
<dbReference type="PROSITE" id="PS51670">
    <property type="entry name" value="SHKT"/>
    <property type="match status" value="1"/>
</dbReference>
<evidence type="ECO:0000313" key="2">
    <source>
        <dbReference type="EMBL" id="KAK3270349.1"/>
    </source>
</evidence>
<proteinExistence type="predicted"/>
<feature type="non-terminal residue" evidence="2">
    <location>
        <position position="1"/>
    </location>
</feature>
<sequence length="74" mass="8309">CPVIKGEKWTATKWIHQDPFRWTGPPPPPRPPGCYDDNDSCATWASRGECKANPQFMVGDIEIPGFCRKSCRAC</sequence>
<evidence type="ECO:0000259" key="1">
    <source>
        <dbReference type="PROSITE" id="PS51670"/>
    </source>
</evidence>
<dbReference type="InterPro" id="IPR003582">
    <property type="entry name" value="ShKT_dom"/>
</dbReference>
<evidence type="ECO:0000313" key="3">
    <source>
        <dbReference type="Proteomes" id="UP001190700"/>
    </source>
</evidence>
<keyword evidence="3" id="KW-1185">Reference proteome</keyword>
<feature type="domain" description="ShKT" evidence="1">
    <location>
        <begin position="34"/>
        <end position="74"/>
    </location>
</feature>